<evidence type="ECO:0000259" key="3">
    <source>
        <dbReference type="PROSITE" id="PS51186"/>
    </source>
</evidence>
<evidence type="ECO:0000313" key="4">
    <source>
        <dbReference type="EMBL" id="KTR07061.1"/>
    </source>
</evidence>
<evidence type="ECO:0000256" key="1">
    <source>
        <dbReference type="ARBA" id="ARBA00022679"/>
    </source>
</evidence>
<name>A0A175RUA4_9HYPH</name>
<dbReference type="EMBL" id="LDQA01000013">
    <property type="protein sequence ID" value="KTR07061.1"/>
    <property type="molecule type" value="Genomic_DNA"/>
</dbReference>
<accession>A0A175RUA4</accession>
<keyword evidence="1" id="KW-0808">Transferase</keyword>
<dbReference type="Proteomes" id="UP000078529">
    <property type="component" value="Unassembled WGS sequence"/>
</dbReference>
<dbReference type="InterPro" id="IPR056935">
    <property type="entry name" value="Rv0428c-like_C"/>
</dbReference>
<dbReference type="Gene3D" id="3.40.630.30">
    <property type="match status" value="1"/>
</dbReference>
<dbReference type="AlphaFoldDB" id="A0A175RUA4"/>
<protein>
    <recommendedName>
        <fullName evidence="3">N-acetyltransferase domain-containing protein</fullName>
    </recommendedName>
</protein>
<dbReference type="PATRIC" id="fig|401562.4.peg.673"/>
<dbReference type="PANTHER" id="PTHR43877">
    <property type="entry name" value="AMINOALKYLPHOSPHONATE N-ACETYLTRANSFERASE-RELATED-RELATED"/>
    <property type="match status" value="1"/>
</dbReference>
<dbReference type="InterPro" id="IPR000182">
    <property type="entry name" value="GNAT_dom"/>
</dbReference>
<dbReference type="Pfam" id="PF24553">
    <property type="entry name" value="Rv0428c_C"/>
    <property type="match status" value="1"/>
</dbReference>
<keyword evidence="2" id="KW-0012">Acyltransferase</keyword>
<gene>
    <name evidence="4" type="ORF">NS365_05305</name>
</gene>
<comment type="caution">
    <text evidence="4">The sequence shown here is derived from an EMBL/GenBank/DDBJ whole genome shotgun (WGS) entry which is preliminary data.</text>
</comment>
<dbReference type="InterPro" id="IPR050832">
    <property type="entry name" value="Bact_Acetyltransf"/>
</dbReference>
<dbReference type="SUPFAM" id="SSF55729">
    <property type="entry name" value="Acyl-CoA N-acyltransferases (Nat)"/>
    <property type="match status" value="1"/>
</dbReference>
<dbReference type="GO" id="GO:0016747">
    <property type="term" value="F:acyltransferase activity, transferring groups other than amino-acyl groups"/>
    <property type="evidence" value="ECO:0007669"/>
    <property type="project" value="InterPro"/>
</dbReference>
<evidence type="ECO:0000313" key="5">
    <source>
        <dbReference type="Proteomes" id="UP000078529"/>
    </source>
</evidence>
<keyword evidence="5" id="KW-1185">Reference proteome</keyword>
<dbReference type="PROSITE" id="PS51186">
    <property type="entry name" value="GNAT"/>
    <property type="match status" value="1"/>
</dbReference>
<dbReference type="RefSeq" id="WP_058599242.1">
    <property type="nucleotide sequence ID" value="NZ_LDQA01000013.1"/>
</dbReference>
<organism evidence="4 5">
    <name type="scientific">Aureimonas ureilytica</name>
    <dbReference type="NCBI Taxonomy" id="401562"/>
    <lineage>
        <taxon>Bacteria</taxon>
        <taxon>Pseudomonadati</taxon>
        <taxon>Pseudomonadota</taxon>
        <taxon>Alphaproteobacteria</taxon>
        <taxon>Hyphomicrobiales</taxon>
        <taxon>Aurantimonadaceae</taxon>
        <taxon>Aureimonas</taxon>
    </lineage>
</organism>
<dbReference type="InterPro" id="IPR016181">
    <property type="entry name" value="Acyl_CoA_acyltransferase"/>
</dbReference>
<proteinExistence type="predicted"/>
<dbReference type="CDD" id="cd04301">
    <property type="entry name" value="NAT_SF"/>
    <property type="match status" value="1"/>
</dbReference>
<sequence length="244" mass="26374">MSLVWHVEEVALNVRPSPVETYQDGWLIRASGGTVRRTNCISPTPFRSDDFTSVLAAGEALYHRLGRPTIVKILSIGDDVDEMLADRGYTIDAPSQVLLAPDIASRSRSKAVAVETGAVPADWIEAWMAFGGSPPAGSFLSASLSAITLPAAYASYRQKGEIVALAYGIIHRGILGIDAVATRPDARGRGLAGQVVSSLQNWAHQNKATSACLSVLADNPAAHALYRRTGFVRHLYDYHYRLRD</sequence>
<evidence type="ECO:0000256" key="2">
    <source>
        <dbReference type="ARBA" id="ARBA00023315"/>
    </source>
</evidence>
<reference evidence="4 5" key="1">
    <citation type="journal article" date="2016" name="Front. Microbiol.">
        <title>Genomic Resource of Rice Seed Associated Bacteria.</title>
        <authorList>
            <person name="Midha S."/>
            <person name="Bansal K."/>
            <person name="Sharma S."/>
            <person name="Kumar N."/>
            <person name="Patil P.P."/>
            <person name="Chaudhry V."/>
            <person name="Patil P.B."/>
        </authorList>
    </citation>
    <scope>NUCLEOTIDE SEQUENCE [LARGE SCALE GENOMIC DNA]</scope>
    <source>
        <strain evidence="4 5">NS365</strain>
    </source>
</reference>
<feature type="domain" description="N-acetyltransferase" evidence="3">
    <location>
        <begin position="98"/>
        <end position="244"/>
    </location>
</feature>